<proteinExistence type="predicted"/>
<comment type="caution">
    <text evidence="1">The sequence shown here is derived from an EMBL/GenBank/DDBJ whole genome shotgun (WGS) entry which is preliminary data.</text>
</comment>
<organism evidence="1">
    <name type="scientific">marine sediment metagenome</name>
    <dbReference type="NCBI Taxonomy" id="412755"/>
    <lineage>
        <taxon>unclassified sequences</taxon>
        <taxon>metagenomes</taxon>
        <taxon>ecological metagenomes</taxon>
    </lineage>
</organism>
<name>A0A0F9N375_9ZZZZ</name>
<dbReference type="EMBL" id="LAZR01004037">
    <property type="protein sequence ID" value="KKN12394.1"/>
    <property type="molecule type" value="Genomic_DNA"/>
</dbReference>
<evidence type="ECO:0000313" key="1">
    <source>
        <dbReference type="EMBL" id="KKN12394.1"/>
    </source>
</evidence>
<gene>
    <name evidence="1" type="ORF">LCGC14_1017050</name>
</gene>
<dbReference type="AlphaFoldDB" id="A0A0F9N375"/>
<reference evidence="1" key="1">
    <citation type="journal article" date="2015" name="Nature">
        <title>Complex archaea that bridge the gap between prokaryotes and eukaryotes.</title>
        <authorList>
            <person name="Spang A."/>
            <person name="Saw J.H."/>
            <person name="Jorgensen S.L."/>
            <person name="Zaremba-Niedzwiedzka K."/>
            <person name="Martijn J."/>
            <person name="Lind A.E."/>
            <person name="van Eijk R."/>
            <person name="Schleper C."/>
            <person name="Guy L."/>
            <person name="Ettema T.J."/>
        </authorList>
    </citation>
    <scope>NUCLEOTIDE SEQUENCE</scope>
</reference>
<sequence>MPRSKDPRNYGPFYDKLAELMDRGQHEIQLTMSGKLAIYHRNNFYAYINAWKCHGKSIPGNKALTPESKIKMLEYASRREDVMRRYLVVIDPEPNPELETVQLRFILRGMDERQREGIEQLDIMIAKAEERGDLSRDEILRRLQGQPMQAVDTAKMRDADSPVAHFFGGVKTAVDPDMTEEMADEILKGVPIDRTDLTDLITPSIQVDEPTPDYMEEALKSSKKLRAQEKKQSKKSA</sequence>
<protein>
    <submittedName>
        <fullName evidence="1">Uncharacterized protein</fullName>
    </submittedName>
</protein>
<accession>A0A0F9N375</accession>